<evidence type="ECO:0000313" key="3">
    <source>
        <dbReference type="Proteomes" id="UP000242519"/>
    </source>
</evidence>
<name>A0A218YX38_9HELO</name>
<protein>
    <submittedName>
        <fullName evidence="2">Uncharacterized protein</fullName>
    </submittedName>
</protein>
<dbReference type="Proteomes" id="UP000242519">
    <property type="component" value="Unassembled WGS sequence"/>
</dbReference>
<dbReference type="EMBL" id="MZNU01000342">
    <property type="protein sequence ID" value="OWO99862.1"/>
    <property type="molecule type" value="Genomic_DNA"/>
</dbReference>
<proteinExistence type="predicted"/>
<feature type="compositionally biased region" description="Low complexity" evidence="1">
    <location>
        <begin position="121"/>
        <end position="130"/>
    </location>
</feature>
<evidence type="ECO:0000256" key="1">
    <source>
        <dbReference type="SAM" id="MobiDB-lite"/>
    </source>
</evidence>
<sequence>MIQPAPPSGCDEVQSAQCRARTSPVETSWFAAERGGEIGRRGRETLTVALPSGEVVKEKPNPVALPSGEVVKVKPNSQFPILPPCPDTRVRVGTKLFCQRVLVQHSQAQQQCLAEKKSRASRSSSNQQSAGELPGLAAAAIPKMRIEI</sequence>
<keyword evidence="3" id="KW-1185">Reference proteome</keyword>
<reference evidence="2 3" key="1">
    <citation type="submission" date="2017-04" db="EMBL/GenBank/DDBJ databases">
        <title>Draft genome sequence of Marssonina coronaria NL1: causal agent of apple blotch.</title>
        <authorList>
            <person name="Cheng Q."/>
        </authorList>
    </citation>
    <scope>NUCLEOTIDE SEQUENCE [LARGE SCALE GENOMIC DNA]</scope>
    <source>
        <strain evidence="2 3">NL1</strain>
    </source>
</reference>
<organism evidence="2 3">
    <name type="scientific">Diplocarpon coronariae</name>
    <dbReference type="NCBI Taxonomy" id="2795749"/>
    <lineage>
        <taxon>Eukaryota</taxon>
        <taxon>Fungi</taxon>
        <taxon>Dikarya</taxon>
        <taxon>Ascomycota</taxon>
        <taxon>Pezizomycotina</taxon>
        <taxon>Leotiomycetes</taxon>
        <taxon>Helotiales</taxon>
        <taxon>Drepanopezizaceae</taxon>
        <taxon>Diplocarpon</taxon>
    </lineage>
</organism>
<dbReference type="AlphaFoldDB" id="A0A218YX38"/>
<feature type="region of interest" description="Disordered" evidence="1">
    <location>
        <begin position="114"/>
        <end position="134"/>
    </location>
</feature>
<comment type="caution">
    <text evidence="2">The sequence shown here is derived from an EMBL/GenBank/DDBJ whole genome shotgun (WGS) entry which is preliminary data.</text>
</comment>
<accession>A0A218YX38</accession>
<gene>
    <name evidence="2" type="ORF">B2J93_6917</name>
</gene>
<dbReference type="InParanoid" id="A0A218YX38"/>
<evidence type="ECO:0000313" key="2">
    <source>
        <dbReference type="EMBL" id="OWO99862.1"/>
    </source>
</evidence>